<accession>A0ABC9P5L6</accession>
<feature type="domain" description="Resolvase/invertase-type recombinase catalytic" evidence="7">
    <location>
        <begin position="11"/>
        <end position="149"/>
    </location>
</feature>
<dbReference type="GO" id="GO:0003677">
    <property type="term" value="F:DNA binding"/>
    <property type="evidence" value="ECO:0007669"/>
    <property type="project" value="UniProtKB-KW"/>
</dbReference>
<evidence type="ECO:0000256" key="6">
    <source>
        <dbReference type="PROSITE-ProRule" id="PRU10137"/>
    </source>
</evidence>
<evidence type="ECO:0000313" key="9">
    <source>
        <dbReference type="Proteomes" id="UP000004933"/>
    </source>
</evidence>
<keyword evidence="3" id="KW-0238">DNA-binding</keyword>
<evidence type="ECO:0000256" key="1">
    <source>
        <dbReference type="ARBA" id="ARBA00009913"/>
    </source>
</evidence>
<dbReference type="Pfam" id="PF00239">
    <property type="entry name" value="Resolvase"/>
    <property type="match status" value="1"/>
</dbReference>
<sequence>MIFLEENLSMAKIGYARVSSVDQNLDRQLELLSQCDKIFTDKASGKDTNRDGFQEMMKFIREGDIIVVTELKRLGRNNKELTETMNLIQLKKATLEVLNLPALTGITDDNLRRLLNNLIIELYKYQAEEERRYIRETQQQGITLAKAKGKYRGGKPKYRENDPRLQLAFELFLEGSTDKEVEEKTGINRRTFRRYRMRYGITNEARKTKNDEK</sequence>
<dbReference type="PROSITE" id="PS51736">
    <property type="entry name" value="RECOMBINASES_3"/>
    <property type="match status" value="1"/>
</dbReference>
<dbReference type="CDD" id="cd03768">
    <property type="entry name" value="SR_ResInv"/>
    <property type="match status" value="1"/>
</dbReference>
<gene>
    <name evidence="8" type="ORF">HMPREF9511_01710</name>
</gene>
<evidence type="ECO:0000313" key="8">
    <source>
        <dbReference type="EMBL" id="EFU90311.1"/>
    </source>
</evidence>
<proteinExistence type="inferred from homology"/>
<evidence type="ECO:0000259" key="7">
    <source>
        <dbReference type="PROSITE" id="PS51736"/>
    </source>
</evidence>
<comment type="similarity">
    <text evidence="1">Belongs to the site-specific recombinase resolvase family.</text>
</comment>
<dbReference type="GO" id="GO:0006310">
    <property type="term" value="P:DNA recombination"/>
    <property type="evidence" value="ECO:0007669"/>
    <property type="project" value="UniProtKB-KW"/>
</dbReference>
<dbReference type="Gene3D" id="3.40.50.1390">
    <property type="entry name" value="Resolvase, N-terminal catalytic domain"/>
    <property type="match status" value="1"/>
</dbReference>
<dbReference type="InterPro" id="IPR006119">
    <property type="entry name" value="Resolv_N"/>
</dbReference>
<comment type="caution">
    <text evidence="8">The sequence shown here is derived from an EMBL/GenBank/DDBJ whole genome shotgun (WGS) entry which is preliminary data.</text>
</comment>
<dbReference type="Proteomes" id="UP000004933">
    <property type="component" value="Unassembled WGS sequence"/>
</dbReference>
<evidence type="ECO:0000256" key="3">
    <source>
        <dbReference type="ARBA" id="ARBA00023125"/>
    </source>
</evidence>
<keyword evidence="4" id="KW-0233">DNA recombination</keyword>
<evidence type="ECO:0000256" key="4">
    <source>
        <dbReference type="ARBA" id="ARBA00023172"/>
    </source>
</evidence>
<evidence type="ECO:0000256" key="5">
    <source>
        <dbReference type="PIRSR" id="PIRSR606118-50"/>
    </source>
</evidence>
<dbReference type="GO" id="GO:0015074">
    <property type="term" value="P:DNA integration"/>
    <property type="evidence" value="ECO:0007669"/>
    <property type="project" value="UniProtKB-KW"/>
</dbReference>
<dbReference type="AlphaFoldDB" id="A0ABC9P5L6"/>
<protein>
    <submittedName>
        <fullName evidence="8">Resolvase, N-terminal domain protein</fullName>
    </submittedName>
</protein>
<reference evidence="8 9" key="1">
    <citation type="submission" date="2010-09" db="EMBL/GenBank/DDBJ databases">
        <authorList>
            <person name="Weinstock G."/>
            <person name="Sodergren E."/>
            <person name="Clifton S."/>
            <person name="Fulton L."/>
            <person name="Fulton B."/>
            <person name="Courtney L."/>
            <person name="Fronick C."/>
            <person name="Harrison M."/>
            <person name="Strong C."/>
            <person name="Farmer C."/>
            <person name="Delahaunty K."/>
            <person name="Markovic C."/>
            <person name="Hall O."/>
            <person name="Minx P."/>
            <person name="Tomlinson C."/>
            <person name="Mitreva M."/>
            <person name="Hou S."/>
            <person name="Chen J."/>
            <person name="Wollam A."/>
            <person name="Pepin K.H."/>
            <person name="Johnson M."/>
            <person name="Bhonagiri V."/>
            <person name="Zhang X."/>
            <person name="Suruliraj S."/>
            <person name="Warren W."/>
            <person name="Chinwalla A."/>
            <person name="Mardis E.R."/>
            <person name="Wilson R.K."/>
        </authorList>
    </citation>
    <scope>NUCLEOTIDE SEQUENCE [LARGE SCALE GENOMIC DNA]</scope>
    <source>
        <strain evidence="8 9">TX0630</strain>
    </source>
</reference>
<organism evidence="8 9">
    <name type="scientific">Enterococcus faecalis TX0630</name>
    <dbReference type="NCBI Taxonomy" id="749508"/>
    <lineage>
        <taxon>Bacteria</taxon>
        <taxon>Bacillati</taxon>
        <taxon>Bacillota</taxon>
        <taxon>Bacilli</taxon>
        <taxon>Lactobacillales</taxon>
        <taxon>Enterococcaceae</taxon>
        <taxon>Enterococcus</taxon>
    </lineage>
</organism>
<keyword evidence="2" id="KW-0229">DNA integration</keyword>
<feature type="active site" description="O-(5'-phospho-DNA)-serine intermediate" evidence="5 6">
    <location>
        <position position="19"/>
    </location>
</feature>
<dbReference type="SMART" id="SM00857">
    <property type="entry name" value="Resolvase"/>
    <property type="match status" value="1"/>
</dbReference>
<dbReference type="InterPro" id="IPR036162">
    <property type="entry name" value="Resolvase-like_N_sf"/>
</dbReference>
<dbReference type="InterPro" id="IPR006118">
    <property type="entry name" value="Recombinase_CS"/>
</dbReference>
<dbReference type="InterPro" id="IPR050639">
    <property type="entry name" value="SSR_resolvase"/>
</dbReference>
<dbReference type="PROSITE" id="PS00397">
    <property type="entry name" value="RECOMBINASES_1"/>
    <property type="match status" value="1"/>
</dbReference>
<dbReference type="PANTHER" id="PTHR30461:SF26">
    <property type="entry name" value="RESOLVASE HOMOLOG YNEB"/>
    <property type="match status" value="1"/>
</dbReference>
<evidence type="ECO:0000256" key="2">
    <source>
        <dbReference type="ARBA" id="ARBA00022908"/>
    </source>
</evidence>
<name>A0ABC9P5L6_ENTFL</name>
<dbReference type="EMBL" id="AEBE01000061">
    <property type="protein sequence ID" value="EFU90311.1"/>
    <property type="molecule type" value="Genomic_DNA"/>
</dbReference>
<dbReference type="SUPFAM" id="SSF53041">
    <property type="entry name" value="Resolvase-like"/>
    <property type="match status" value="1"/>
</dbReference>
<dbReference type="PANTHER" id="PTHR30461">
    <property type="entry name" value="DNA-INVERTASE FROM LAMBDOID PROPHAGE"/>
    <property type="match status" value="1"/>
</dbReference>